<keyword evidence="4" id="KW-0677">Repeat</keyword>
<evidence type="ECO:0000256" key="2">
    <source>
        <dbReference type="ARBA" id="ARBA00022448"/>
    </source>
</evidence>
<keyword evidence="2 7" id="KW-0813">Transport</keyword>
<dbReference type="PRINTS" id="PR00926">
    <property type="entry name" value="MITOCARRIER"/>
</dbReference>
<sequence>MTNATLSPPVVEVETSHSSTKQAEKKSKPPSIASALSGALSGVLIGTCLQPLDVVRTRMQGDSIQGLSRNTISTARVIFETQGVSGFWRGTGPTVIRLGLGVGLHMVLVENFQQVLKQQMYDGLSHLSSVNAAITGALSRATASLLMCPITMIKTRMEYGGTGAMKYKDTWHALVTISRTEGPQSLFRGLIPNIMTTAPFSGLYYMFYIRLKEGLAAEGRPQVLVNFSAGTVAAVAATLLTQPFDVIRTRVQLSAATNSSSATGGNLATGLVSGPLQALKETFSQGPRALFVGTLPRVLKRTGQTALVWTLYEELLPRLSAAYIGTAAAITASRQQDIVGR</sequence>
<dbReference type="PROSITE" id="PS50920">
    <property type="entry name" value="SOLCAR"/>
    <property type="match status" value="3"/>
</dbReference>
<feature type="repeat" description="Solcar" evidence="6">
    <location>
        <begin position="221"/>
        <end position="318"/>
    </location>
</feature>
<comment type="subcellular location">
    <subcellularLocation>
        <location evidence="1">Membrane</location>
        <topology evidence="1">Multi-pass membrane protein</topology>
    </subcellularLocation>
</comment>
<evidence type="ECO:0000256" key="6">
    <source>
        <dbReference type="PROSITE-ProRule" id="PRU00282"/>
    </source>
</evidence>
<dbReference type="STRING" id="1157962.A0A250X5D2"/>
<evidence type="ECO:0000256" key="8">
    <source>
        <dbReference type="SAM" id="MobiDB-lite"/>
    </source>
</evidence>
<dbReference type="PANTHER" id="PTHR46181">
    <property type="entry name" value="MITOCHONDRIAL GLYCINE TRANSPORTER"/>
    <property type="match status" value="1"/>
</dbReference>
<keyword evidence="10" id="KW-1185">Reference proteome</keyword>
<feature type="region of interest" description="Disordered" evidence="8">
    <location>
        <begin position="1"/>
        <end position="30"/>
    </location>
</feature>
<dbReference type="AlphaFoldDB" id="A0A250X5D2"/>
<comment type="similarity">
    <text evidence="7">Belongs to the mitochondrial carrier (TC 2.A.29) family.</text>
</comment>
<evidence type="ECO:0008006" key="11">
    <source>
        <dbReference type="Google" id="ProtNLM"/>
    </source>
</evidence>
<keyword evidence="3 6" id="KW-0812">Transmembrane</keyword>
<dbReference type="GO" id="GO:0005739">
    <property type="term" value="C:mitochondrion"/>
    <property type="evidence" value="ECO:0007669"/>
    <property type="project" value="TreeGrafter"/>
</dbReference>
<protein>
    <recommendedName>
        <fullName evidence="11">Mitochondrial carrier protein</fullName>
    </recommendedName>
</protein>
<dbReference type="OrthoDB" id="1924968at2759"/>
<dbReference type="Gene3D" id="1.50.40.10">
    <property type="entry name" value="Mitochondrial carrier domain"/>
    <property type="match status" value="2"/>
</dbReference>
<feature type="repeat" description="Solcar" evidence="6">
    <location>
        <begin position="29"/>
        <end position="115"/>
    </location>
</feature>
<evidence type="ECO:0000313" key="10">
    <source>
        <dbReference type="Proteomes" id="UP000232323"/>
    </source>
</evidence>
<feature type="repeat" description="Solcar" evidence="6">
    <location>
        <begin position="127"/>
        <end position="214"/>
    </location>
</feature>
<dbReference type="PANTHER" id="PTHR46181:SF3">
    <property type="entry name" value="MITOCHONDRIAL GLYCINE TRANSPORTER"/>
    <property type="match status" value="1"/>
</dbReference>
<dbReference type="SUPFAM" id="SSF103506">
    <property type="entry name" value="Mitochondrial carrier"/>
    <property type="match status" value="1"/>
</dbReference>
<evidence type="ECO:0000256" key="5">
    <source>
        <dbReference type="ARBA" id="ARBA00023136"/>
    </source>
</evidence>
<dbReference type="InterPro" id="IPR018108">
    <property type="entry name" value="MCP_transmembrane"/>
</dbReference>
<gene>
    <name evidence="9" type="ORF">CEUSTIGMA_g5736.t1</name>
</gene>
<keyword evidence="5 6" id="KW-0472">Membrane</keyword>
<evidence type="ECO:0000256" key="3">
    <source>
        <dbReference type="ARBA" id="ARBA00022692"/>
    </source>
</evidence>
<dbReference type="EMBL" id="BEGY01000031">
    <property type="protein sequence ID" value="GAX78294.1"/>
    <property type="molecule type" value="Genomic_DNA"/>
</dbReference>
<name>A0A250X5D2_9CHLO</name>
<accession>A0A250X5D2</accession>
<dbReference type="Proteomes" id="UP000232323">
    <property type="component" value="Unassembled WGS sequence"/>
</dbReference>
<dbReference type="GO" id="GO:1904983">
    <property type="term" value="P:glycine import into mitochondrion"/>
    <property type="evidence" value="ECO:0007669"/>
    <property type="project" value="TreeGrafter"/>
</dbReference>
<dbReference type="GO" id="GO:0016020">
    <property type="term" value="C:membrane"/>
    <property type="evidence" value="ECO:0007669"/>
    <property type="project" value="UniProtKB-SubCell"/>
</dbReference>
<proteinExistence type="inferred from homology"/>
<evidence type="ECO:0000256" key="4">
    <source>
        <dbReference type="ARBA" id="ARBA00022737"/>
    </source>
</evidence>
<comment type="caution">
    <text evidence="9">The sequence shown here is derived from an EMBL/GenBank/DDBJ whole genome shotgun (WGS) entry which is preliminary data.</text>
</comment>
<evidence type="ECO:0000313" key="9">
    <source>
        <dbReference type="EMBL" id="GAX78294.1"/>
    </source>
</evidence>
<dbReference type="InterPro" id="IPR023395">
    <property type="entry name" value="MCP_dom_sf"/>
</dbReference>
<evidence type="ECO:0000256" key="1">
    <source>
        <dbReference type="ARBA" id="ARBA00004141"/>
    </source>
</evidence>
<reference evidence="9 10" key="1">
    <citation type="submission" date="2017-08" db="EMBL/GenBank/DDBJ databases">
        <title>Acidophilic green algal genome provides insights into adaptation to an acidic environment.</title>
        <authorList>
            <person name="Hirooka S."/>
            <person name="Hirose Y."/>
            <person name="Kanesaki Y."/>
            <person name="Higuchi S."/>
            <person name="Fujiwara T."/>
            <person name="Onuma R."/>
            <person name="Era A."/>
            <person name="Ohbayashi R."/>
            <person name="Uzuka A."/>
            <person name="Nozaki H."/>
            <person name="Yoshikawa H."/>
            <person name="Miyagishima S.Y."/>
        </authorList>
    </citation>
    <scope>NUCLEOTIDE SEQUENCE [LARGE SCALE GENOMIC DNA]</scope>
    <source>
        <strain evidence="9 10">NIES-2499</strain>
    </source>
</reference>
<evidence type="ECO:0000256" key="7">
    <source>
        <dbReference type="RuleBase" id="RU000488"/>
    </source>
</evidence>
<organism evidence="9 10">
    <name type="scientific">Chlamydomonas eustigma</name>
    <dbReference type="NCBI Taxonomy" id="1157962"/>
    <lineage>
        <taxon>Eukaryota</taxon>
        <taxon>Viridiplantae</taxon>
        <taxon>Chlorophyta</taxon>
        <taxon>core chlorophytes</taxon>
        <taxon>Chlorophyceae</taxon>
        <taxon>CS clade</taxon>
        <taxon>Chlamydomonadales</taxon>
        <taxon>Chlamydomonadaceae</taxon>
        <taxon>Chlamydomonas</taxon>
    </lineage>
</organism>
<dbReference type="GO" id="GO:0015187">
    <property type="term" value="F:glycine transmembrane transporter activity"/>
    <property type="evidence" value="ECO:0007669"/>
    <property type="project" value="TreeGrafter"/>
</dbReference>
<dbReference type="InterPro" id="IPR002067">
    <property type="entry name" value="MCP"/>
</dbReference>
<dbReference type="Pfam" id="PF00153">
    <property type="entry name" value="Mito_carr"/>
    <property type="match status" value="3"/>
</dbReference>